<name>A0A5B9MD49_9BACT</name>
<proteinExistence type="predicted"/>
<keyword evidence="3" id="KW-1185">Reference proteome</keyword>
<sequence length="68" mass="7291">MVGTGQNDGGKTMGQKEGRIMEGRMMGGRMMGAGAKDASPPMESIAFDSSPKRERVDLLLLLLAPWHS</sequence>
<feature type="region of interest" description="Disordered" evidence="1">
    <location>
        <begin position="29"/>
        <end position="49"/>
    </location>
</feature>
<dbReference type="AlphaFoldDB" id="A0A5B9MD49"/>
<gene>
    <name evidence="2" type="ORF">Mal15_14550</name>
</gene>
<evidence type="ECO:0000313" key="2">
    <source>
        <dbReference type="EMBL" id="QEF97415.1"/>
    </source>
</evidence>
<dbReference type="EMBL" id="CP036264">
    <property type="protein sequence ID" value="QEF97415.1"/>
    <property type="molecule type" value="Genomic_DNA"/>
</dbReference>
<evidence type="ECO:0000313" key="3">
    <source>
        <dbReference type="Proteomes" id="UP000321353"/>
    </source>
</evidence>
<reference evidence="2 3" key="1">
    <citation type="submission" date="2019-02" db="EMBL/GenBank/DDBJ databases">
        <title>Planctomycetal bacteria perform biofilm scaping via a novel small molecule.</title>
        <authorList>
            <person name="Jeske O."/>
            <person name="Boedeker C."/>
            <person name="Wiegand S."/>
            <person name="Breitling P."/>
            <person name="Kallscheuer N."/>
            <person name="Jogler M."/>
            <person name="Rohde M."/>
            <person name="Petersen J."/>
            <person name="Medema M.H."/>
            <person name="Surup F."/>
            <person name="Jogler C."/>
        </authorList>
    </citation>
    <scope>NUCLEOTIDE SEQUENCE [LARGE SCALE GENOMIC DNA]</scope>
    <source>
        <strain evidence="2 3">Mal15</strain>
    </source>
</reference>
<accession>A0A5B9MD49</accession>
<protein>
    <submittedName>
        <fullName evidence="2">Uncharacterized protein</fullName>
    </submittedName>
</protein>
<dbReference type="Proteomes" id="UP000321353">
    <property type="component" value="Chromosome"/>
</dbReference>
<evidence type="ECO:0000256" key="1">
    <source>
        <dbReference type="SAM" id="MobiDB-lite"/>
    </source>
</evidence>
<dbReference type="KEGG" id="smam:Mal15_14550"/>
<organism evidence="2 3">
    <name type="scientific">Stieleria maiorica</name>
    <dbReference type="NCBI Taxonomy" id="2795974"/>
    <lineage>
        <taxon>Bacteria</taxon>
        <taxon>Pseudomonadati</taxon>
        <taxon>Planctomycetota</taxon>
        <taxon>Planctomycetia</taxon>
        <taxon>Pirellulales</taxon>
        <taxon>Pirellulaceae</taxon>
        <taxon>Stieleria</taxon>
    </lineage>
</organism>